<name>A0A397GKY7_9EURO</name>
<reference evidence="2 3" key="1">
    <citation type="submission" date="2018-08" db="EMBL/GenBank/DDBJ databases">
        <title>Draft genome sequences of two Aspergillus turcosus clinical strains isolated from bronchoalveolar lavage fluid: one azole-susceptible and the other azole-resistant.</title>
        <authorList>
            <person name="Parent-Michaud M."/>
            <person name="Dufresne P.J."/>
            <person name="Fournier E."/>
            <person name="Martineau C."/>
            <person name="Moreira S."/>
            <person name="Perkins V."/>
            <person name="De Repentigny L."/>
            <person name="Dufresne S.F."/>
        </authorList>
    </citation>
    <scope>NUCLEOTIDE SEQUENCE [LARGE SCALE GENOMIC DNA]</scope>
    <source>
        <strain evidence="2">HMR AF 1038</strain>
    </source>
</reference>
<accession>A0A397GKY7</accession>
<feature type="region of interest" description="Disordered" evidence="1">
    <location>
        <begin position="1"/>
        <end position="48"/>
    </location>
</feature>
<dbReference type="EMBL" id="NIDN02000515">
    <property type="protein sequence ID" value="RLL92966.1"/>
    <property type="molecule type" value="Genomic_DNA"/>
</dbReference>
<organism evidence="2 3">
    <name type="scientific">Aspergillus turcosus</name>
    <dbReference type="NCBI Taxonomy" id="1245748"/>
    <lineage>
        <taxon>Eukaryota</taxon>
        <taxon>Fungi</taxon>
        <taxon>Dikarya</taxon>
        <taxon>Ascomycota</taxon>
        <taxon>Pezizomycotina</taxon>
        <taxon>Eurotiomycetes</taxon>
        <taxon>Eurotiomycetidae</taxon>
        <taxon>Eurotiales</taxon>
        <taxon>Aspergillaceae</taxon>
        <taxon>Aspergillus</taxon>
        <taxon>Aspergillus subgen. Fumigati</taxon>
    </lineage>
</organism>
<evidence type="ECO:0000313" key="2">
    <source>
        <dbReference type="EMBL" id="RLL92966.1"/>
    </source>
</evidence>
<protein>
    <submittedName>
        <fullName evidence="2">Uncharacterized protein</fullName>
    </submittedName>
</protein>
<dbReference type="OrthoDB" id="4337792at2759"/>
<gene>
    <name evidence="2" type="ORF">CFD26_100721</name>
</gene>
<comment type="caution">
    <text evidence="2">The sequence shown here is derived from an EMBL/GenBank/DDBJ whole genome shotgun (WGS) entry which is preliminary data.</text>
</comment>
<dbReference type="AlphaFoldDB" id="A0A397GKY7"/>
<evidence type="ECO:0000313" key="3">
    <source>
        <dbReference type="Proteomes" id="UP000215289"/>
    </source>
</evidence>
<feature type="compositionally biased region" description="Polar residues" evidence="1">
    <location>
        <begin position="1"/>
        <end position="13"/>
    </location>
</feature>
<proteinExistence type="predicted"/>
<sequence length="108" mass="11825">MATVESLDTGSQKTDTDSAEIAKTQVENVEHSPPAEMDSATGKEATPLMRSKEDDLLFGSRLWYGETTVRGYLFVCMAMAQVEALLDGLLVKEAVINAAGQQQWTDQR</sequence>
<dbReference type="Proteomes" id="UP000215289">
    <property type="component" value="Unassembled WGS sequence"/>
</dbReference>
<keyword evidence="3" id="KW-1185">Reference proteome</keyword>
<evidence type="ECO:0000256" key="1">
    <source>
        <dbReference type="SAM" id="MobiDB-lite"/>
    </source>
</evidence>